<comment type="subcellular location">
    <subcellularLocation>
        <location evidence="1">Secreted</location>
    </subcellularLocation>
</comment>
<keyword evidence="2" id="KW-0964">Secreted</keyword>
<sequence length="177" mass="19987">MKTFIALTFIGVLTCAYSQNVQNGCKMPTPMANLDATKFFQGTWHVTHETNVTIPSECNTLTTSKKGDKVVVEHKYTKDGKEGRLICEGQEDGQNMFPLNCKFEGETLEEVTRIVMNTDYNDYALYYLCTTYKSGVNAGKKAEHYIISRRDPNKEIPDHLQSKVKELNLQKCGQNTG</sequence>
<evidence type="ECO:0000256" key="1">
    <source>
        <dbReference type="ARBA" id="ARBA00004613"/>
    </source>
</evidence>
<organism evidence="6">
    <name type="scientific">Dipetalogaster maximus</name>
    <name type="common">Blood-sucking bug</name>
    <dbReference type="NCBI Taxonomy" id="72496"/>
    <lineage>
        <taxon>Eukaryota</taxon>
        <taxon>Metazoa</taxon>
        <taxon>Ecdysozoa</taxon>
        <taxon>Arthropoda</taxon>
        <taxon>Hexapoda</taxon>
        <taxon>Insecta</taxon>
        <taxon>Pterygota</taxon>
        <taxon>Neoptera</taxon>
        <taxon>Paraneoptera</taxon>
        <taxon>Hemiptera</taxon>
        <taxon>Heteroptera</taxon>
        <taxon>Panheteroptera</taxon>
        <taxon>Cimicomorpha</taxon>
        <taxon>Reduviidae</taxon>
        <taxon>Triatominae</taxon>
        <taxon>Dipetalogaster</taxon>
    </lineage>
</organism>
<keyword evidence="3 5" id="KW-0732">Signal</keyword>
<comment type="similarity">
    <text evidence="4">Belongs to the calycin superfamily. Triabin family.</text>
</comment>
<reference evidence="6" key="1">
    <citation type="submission" date="2010-12" db="EMBL/GenBank/DDBJ databases">
        <authorList>
            <person name="Assumpcao T.C.F."/>
            <person name="Charneau S."/>
            <person name="Santiago P.B.M."/>
            <person name="Francischetti I.M.B."/>
            <person name="Meng Z."/>
            <person name="Araujo C.N."/>
            <person name="Pham V.M."/>
            <person name="Queiroz R.M.L."/>
            <person name="Castro C.N."/>
            <person name="Ricart C.A."/>
            <person name="Santana J.M."/>
            <person name="Ribeiro J.M.C."/>
        </authorList>
    </citation>
    <scope>NUCLEOTIDE SEQUENCE</scope>
    <source>
        <tissue evidence="6">Salivary gland</tissue>
    </source>
</reference>
<protein>
    <submittedName>
        <fullName evidence="6">Procalin</fullName>
    </submittedName>
</protein>
<dbReference type="InterPro" id="IPR012674">
    <property type="entry name" value="Calycin"/>
</dbReference>
<dbReference type="EMBL" id="HP639833">
    <property type="protein sequence ID" value="AEM97970.1"/>
    <property type="molecule type" value="mRNA"/>
</dbReference>
<feature type="chain" id="PRO_5003443012" evidence="5">
    <location>
        <begin position="19"/>
        <end position="177"/>
    </location>
</feature>
<feature type="signal peptide" evidence="5">
    <location>
        <begin position="1"/>
        <end position="18"/>
    </location>
</feature>
<dbReference type="InterPro" id="IPR005657">
    <property type="entry name" value="Triabi/Procalin"/>
</dbReference>
<accession>G3CJR6</accession>
<dbReference type="Pfam" id="PF03973">
    <property type="entry name" value="Triabin"/>
    <property type="match status" value="1"/>
</dbReference>
<dbReference type="AlphaFoldDB" id="G3CJR6"/>
<dbReference type="Gene3D" id="2.40.128.20">
    <property type="match status" value="1"/>
</dbReference>
<evidence type="ECO:0000256" key="5">
    <source>
        <dbReference type="SAM" id="SignalP"/>
    </source>
</evidence>
<proteinExistence type="evidence at transcript level"/>
<dbReference type="SUPFAM" id="SSF50814">
    <property type="entry name" value="Lipocalins"/>
    <property type="match status" value="1"/>
</dbReference>
<evidence type="ECO:0000256" key="2">
    <source>
        <dbReference type="ARBA" id="ARBA00022525"/>
    </source>
</evidence>
<evidence type="ECO:0000256" key="4">
    <source>
        <dbReference type="ARBA" id="ARBA00034121"/>
    </source>
</evidence>
<name>G3CJR6_DIPMA</name>
<dbReference type="GO" id="GO:0005576">
    <property type="term" value="C:extracellular region"/>
    <property type="evidence" value="ECO:0007669"/>
    <property type="project" value="UniProtKB-SubCell"/>
</dbReference>
<evidence type="ECO:0000256" key="3">
    <source>
        <dbReference type="ARBA" id="ARBA00022729"/>
    </source>
</evidence>
<dbReference type="CDD" id="cd19423">
    <property type="entry name" value="lipocalin_LTBP1-like"/>
    <property type="match status" value="1"/>
</dbReference>
<reference evidence="6" key="2">
    <citation type="journal article" date="2011" name="J. Proteome Res.">
        <title>Insight into the salivary transcriptome and proteome of Dipetalogaster maxima.</title>
        <authorList>
            <person name="Assumpcao T.C."/>
            <person name="Charneau S."/>
            <person name="Santiago P.B."/>
            <person name="Francischetti I.M."/>
            <person name="Meng Z."/>
            <person name="Araujo C.N."/>
            <person name="Pham V.M."/>
            <person name="Queiroz R.M."/>
            <person name="de Castro C.N."/>
            <person name="Ricart C.A."/>
            <person name="Santana J.M."/>
            <person name="Ribeiro J.M."/>
        </authorList>
    </citation>
    <scope>NUCLEOTIDE SEQUENCE</scope>
    <source>
        <tissue evidence="6">Salivary gland</tissue>
    </source>
</reference>
<dbReference type="GO" id="GO:0030682">
    <property type="term" value="P:symbiont-mediated perturbation of host defenses"/>
    <property type="evidence" value="ECO:0007669"/>
    <property type="project" value="InterPro"/>
</dbReference>
<evidence type="ECO:0000313" key="6">
    <source>
        <dbReference type="EMBL" id="AEM97970.1"/>
    </source>
</evidence>